<dbReference type="InterPro" id="IPR036249">
    <property type="entry name" value="Thioredoxin-like_sf"/>
</dbReference>
<name>A0A507BY42_9FUNG</name>
<evidence type="ECO:0000313" key="6">
    <source>
        <dbReference type="EMBL" id="TPX31779.1"/>
    </source>
</evidence>
<dbReference type="GeneID" id="42006180"/>
<evidence type="ECO:0000256" key="1">
    <source>
        <dbReference type="ARBA" id="ARBA00007409"/>
    </source>
</evidence>
<dbReference type="Proteomes" id="UP000319731">
    <property type="component" value="Unassembled WGS sequence"/>
</dbReference>
<evidence type="ECO:0000259" key="4">
    <source>
        <dbReference type="PROSITE" id="PS50404"/>
    </source>
</evidence>
<feature type="region of interest" description="Disordered" evidence="3">
    <location>
        <begin position="222"/>
        <end position="250"/>
    </location>
</feature>
<accession>A0A507BY42</accession>
<dbReference type="CDD" id="cd03048">
    <property type="entry name" value="GST_N_Ure2p_like"/>
    <property type="match status" value="1"/>
</dbReference>
<comment type="caution">
    <text evidence="6">The sequence shown here is derived from an EMBL/GenBank/DDBJ whole genome shotgun (WGS) entry which is preliminary data.</text>
</comment>
<keyword evidence="7" id="KW-1185">Reference proteome</keyword>
<organism evidence="6 7">
    <name type="scientific">Synchytrium microbalum</name>
    <dbReference type="NCBI Taxonomy" id="1806994"/>
    <lineage>
        <taxon>Eukaryota</taxon>
        <taxon>Fungi</taxon>
        <taxon>Fungi incertae sedis</taxon>
        <taxon>Chytridiomycota</taxon>
        <taxon>Chytridiomycota incertae sedis</taxon>
        <taxon>Chytridiomycetes</taxon>
        <taxon>Synchytriales</taxon>
        <taxon>Synchytriaceae</taxon>
        <taxon>Synchytrium</taxon>
    </lineage>
</organism>
<reference evidence="6 7" key="1">
    <citation type="journal article" date="2019" name="Sci. Rep.">
        <title>Comparative genomics of chytrid fungi reveal insights into the obligate biotrophic and pathogenic lifestyle of Synchytrium endobioticum.</title>
        <authorList>
            <person name="van de Vossenberg B.T.L.H."/>
            <person name="Warris S."/>
            <person name="Nguyen H.D.T."/>
            <person name="van Gent-Pelzer M.P.E."/>
            <person name="Joly D.L."/>
            <person name="van de Geest H.C."/>
            <person name="Bonants P.J.M."/>
            <person name="Smith D.S."/>
            <person name="Levesque C.A."/>
            <person name="van der Lee T.A.J."/>
        </authorList>
    </citation>
    <scope>NUCLEOTIDE SEQUENCE [LARGE SCALE GENOMIC DNA]</scope>
    <source>
        <strain evidence="6 7">JEL517</strain>
    </source>
</reference>
<evidence type="ECO:0000259" key="5">
    <source>
        <dbReference type="PROSITE" id="PS50405"/>
    </source>
</evidence>
<dbReference type="SFLD" id="SFLDS00019">
    <property type="entry name" value="Glutathione_Transferase_(cytos"/>
    <property type="match status" value="1"/>
</dbReference>
<dbReference type="Pfam" id="PF02798">
    <property type="entry name" value="GST_N"/>
    <property type="match status" value="1"/>
</dbReference>
<dbReference type="Gene3D" id="1.20.1050.10">
    <property type="match status" value="1"/>
</dbReference>
<dbReference type="SUPFAM" id="SSF52833">
    <property type="entry name" value="Thioredoxin-like"/>
    <property type="match status" value="1"/>
</dbReference>
<dbReference type="RefSeq" id="XP_031023122.1">
    <property type="nucleotide sequence ID" value="XM_031170883.1"/>
</dbReference>
<evidence type="ECO:0000256" key="2">
    <source>
        <dbReference type="RuleBase" id="RU003494"/>
    </source>
</evidence>
<dbReference type="InterPro" id="IPR004046">
    <property type="entry name" value="GST_C"/>
</dbReference>
<evidence type="ECO:0000313" key="7">
    <source>
        <dbReference type="Proteomes" id="UP000319731"/>
    </source>
</evidence>
<dbReference type="InterPro" id="IPR040079">
    <property type="entry name" value="Glutathione_S-Trfase"/>
</dbReference>
<dbReference type="AlphaFoldDB" id="A0A507BY42"/>
<feature type="domain" description="GST N-terminal" evidence="4">
    <location>
        <begin position="22"/>
        <end position="108"/>
    </location>
</feature>
<dbReference type="InterPro" id="IPR010987">
    <property type="entry name" value="Glutathione-S-Trfase_C-like"/>
</dbReference>
<dbReference type="Gene3D" id="3.40.30.10">
    <property type="entry name" value="Glutaredoxin"/>
    <property type="match status" value="1"/>
</dbReference>
<gene>
    <name evidence="6" type="ORF">SmJEL517_g04955</name>
</gene>
<dbReference type="OrthoDB" id="422574at2759"/>
<dbReference type="PANTHER" id="PTHR44051:SF8">
    <property type="entry name" value="GLUTATHIONE S-TRANSFERASE GSTA"/>
    <property type="match status" value="1"/>
</dbReference>
<feature type="domain" description="GST C-terminal" evidence="5">
    <location>
        <begin position="114"/>
        <end position="241"/>
    </location>
</feature>
<dbReference type="PANTHER" id="PTHR44051">
    <property type="entry name" value="GLUTATHIONE S-TRANSFERASE-RELATED"/>
    <property type="match status" value="1"/>
</dbReference>
<dbReference type="SUPFAM" id="SSF47616">
    <property type="entry name" value="GST C-terminal domain-like"/>
    <property type="match status" value="1"/>
</dbReference>
<evidence type="ECO:0000256" key="3">
    <source>
        <dbReference type="SAM" id="MobiDB-lite"/>
    </source>
</evidence>
<dbReference type="SFLD" id="SFLDG01151">
    <property type="entry name" value="Main.2:_Nu-like"/>
    <property type="match status" value="1"/>
</dbReference>
<dbReference type="InterPro" id="IPR004045">
    <property type="entry name" value="Glutathione_S-Trfase_N"/>
</dbReference>
<dbReference type="PROSITE" id="PS50405">
    <property type="entry name" value="GST_CTER"/>
    <property type="match status" value="1"/>
</dbReference>
<sequence length="273" mass="30638">MAHSEPKFTLYTVGTPNGITPKLISLYANQSSLLKLEASAALEELGLPYKVYKIDFSKNEQKEEWFLKINPNGRIPALVDHSAPGGDFSVFESGAILQYLADNYDPDNKLLPADPLKRSVAIQWLYFQMGGIGPMQGQASHFHRFATEKIEYAIKRYHDETRRLYTVLERGLVGKPWLAGDDFTVADIANASWVLFHTFAGVSVDGLPNLQRWMAEVKERPSFKRGANVPDPSPIYKPPPTEEEAEKTAAEARAWVLNSNKKEAVDDKKNDKL</sequence>
<dbReference type="PROSITE" id="PS50404">
    <property type="entry name" value="GST_NTER"/>
    <property type="match status" value="1"/>
</dbReference>
<dbReference type="InterPro" id="IPR036282">
    <property type="entry name" value="Glutathione-S-Trfase_C_sf"/>
</dbReference>
<dbReference type="STRING" id="1806994.A0A507BY42"/>
<dbReference type="Pfam" id="PF00043">
    <property type="entry name" value="GST_C"/>
    <property type="match status" value="1"/>
</dbReference>
<dbReference type="EMBL" id="QEAO01000039">
    <property type="protein sequence ID" value="TPX31779.1"/>
    <property type="molecule type" value="Genomic_DNA"/>
</dbReference>
<dbReference type="SFLD" id="SFLDG00358">
    <property type="entry name" value="Main_(cytGST)"/>
    <property type="match status" value="1"/>
</dbReference>
<comment type="similarity">
    <text evidence="1 2">Belongs to the GST superfamily.</text>
</comment>
<protein>
    <recommendedName>
        <fullName evidence="8">Glutathione transferase</fullName>
    </recommendedName>
</protein>
<proteinExistence type="inferred from homology"/>
<evidence type="ECO:0008006" key="8">
    <source>
        <dbReference type="Google" id="ProtNLM"/>
    </source>
</evidence>